<gene>
    <name evidence="1" type="ORF">ACFQBQ_15490</name>
</gene>
<evidence type="ECO:0000313" key="1">
    <source>
        <dbReference type="EMBL" id="MFC6646955.1"/>
    </source>
</evidence>
<organism evidence="1 2">
    <name type="scientific">Granulicella cerasi</name>
    <dbReference type="NCBI Taxonomy" id="741063"/>
    <lineage>
        <taxon>Bacteria</taxon>
        <taxon>Pseudomonadati</taxon>
        <taxon>Acidobacteriota</taxon>
        <taxon>Terriglobia</taxon>
        <taxon>Terriglobales</taxon>
        <taxon>Acidobacteriaceae</taxon>
        <taxon>Granulicella</taxon>
    </lineage>
</organism>
<dbReference type="EMBL" id="JBHSWI010000001">
    <property type="protein sequence ID" value="MFC6646955.1"/>
    <property type="molecule type" value="Genomic_DNA"/>
</dbReference>
<evidence type="ECO:0000313" key="2">
    <source>
        <dbReference type="Proteomes" id="UP001596391"/>
    </source>
</evidence>
<dbReference type="RefSeq" id="WP_263371111.1">
    <property type="nucleotide sequence ID" value="NZ_JAGSYD010000002.1"/>
</dbReference>
<proteinExistence type="predicted"/>
<dbReference type="Proteomes" id="UP001596391">
    <property type="component" value="Unassembled WGS sequence"/>
</dbReference>
<keyword evidence="2" id="KW-1185">Reference proteome</keyword>
<sequence length="136" mass="14884">MTLKPRQIILLVLVLLVGAWKVWTFQQSKHAASVAATPVAVASAGDSNPVWTAFDHAASLRDASADQFEAGIKDLETAKASVTPPNLKANADLLSEVRGCQTWLEFYRSHKNDPAWKDPLEHHLKGCTQQHADTTL</sequence>
<comment type="caution">
    <text evidence="1">The sequence shown here is derived from an EMBL/GenBank/DDBJ whole genome shotgun (WGS) entry which is preliminary data.</text>
</comment>
<reference evidence="2" key="1">
    <citation type="journal article" date="2019" name="Int. J. Syst. Evol. Microbiol.">
        <title>The Global Catalogue of Microorganisms (GCM) 10K type strain sequencing project: providing services to taxonomists for standard genome sequencing and annotation.</title>
        <authorList>
            <consortium name="The Broad Institute Genomics Platform"/>
            <consortium name="The Broad Institute Genome Sequencing Center for Infectious Disease"/>
            <person name="Wu L."/>
            <person name="Ma J."/>
        </authorList>
    </citation>
    <scope>NUCLEOTIDE SEQUENCE [LARGE SCALE GENOMIC DNA]</scope>
    <source>
        <strain evidence="2">CGMCC 1.16026</strain>
    </source>
</reference>
<protein>
    <submittedName>
        <fullName evidence="1">Uncharacterized protein</fullName>
    </submittedName>
</protein>
<accession>A0ABW1ZEV5</accession>
<name>A0ABW1ZEV5_9BACT</name>